<feature type="transmembrane region" description="Helical" evidence="1">
    <location>
        <begin position="23"/>
        <end position="42"/>
    </location>
</feature>
<protein>
    <submittedName>
        <fullName evidence="2">Uncharacterized protein</fullName>
    </submittedName>
</protein>
<organism evidence="2 3">
    <name type="scientific">Daedalea quercina L-15889</name>
    <dbReference type="NCBI Taxonomy" id="1314783"/>
    <lineage>
        <taxon>Eukaryota</taxon>
        <taxon>Fungi</taxon>
        <taxon>Dikarya</taxon>
        <taxon>Basidiomycota</taxon>
        <taxon>Agaricomycotina</taxon>
        <taxon>Agaricomycetes</taxon>
        <taxon>Polyporales</taxon>
        <taxon>Fomitopsis</taxon>
    </lineage>
</organism>
<proteinExistence type="predicted"/>
<keyword evidence="1" id="KW-1133">Transmembrane helix</keyword>
<dbReference type="AlphaFoldDB" id="A0A165L3Y1"/>
<reference evidence="2 3" key="1">
    <citation type="journal article" date="2016" name="Mol. Biol. Evol.">
        <title>Comparative Genomics of Early-Diverging Mushroom-Forming Fungi Provides Insights into the Origins of Lignocellulose Decay Capabilities.</title>
        <authorList>
            <person name="Nagy L.G."/>
            <person name="Riley R."/>
            <person name="Tritt A."/>
            <person name="Adam C."/>
            <person name="Daum C."/>
            <person name="Floudas D."/>
            <person name="Sun H."/>
            <person name="Yadav J.S."/>
            <person name="Pangilinan J."/>
            <person name="Larsson K.H."/>
            <person name="Matsuura K."/>
            <person name="Barry K."/>
            <person name="Labutti K."/>
            <person name="Kuo R."/>
            <person name="Ohm R.A."/>
            <person name="Bhattacharya S.S."/>
            <person name="Shirouzu T."/>
            <person name="Yoshinaga Y."/>
            <person name="Martin F.M."/>
            <person name="Grigoriev I.V."/>
            <person name="Hibbett D.S."/>
        </authorList>
    </citation>
    <scope>NUCLEOTIDE SEQUENCE [LARGE SCALE GENOMIC DNA]</scope>
    <source>
        <strain evidence="2 3">L-15889</strain>
    </source>
</reference>
<feature type="transmembrane region" description="Helical" evidence="1">
    <location>
        <begin position="49"/>
        <end position="68"/>
    </location>
</feature>
<evidence type="ECO:0000313" key="2">
    <source>
        <dbReference type="EMBL" id="KZT63913.1"/>
    </source>
</evidence>
<keyword evidence="3" id="KW-1185">Reference proteome</keyword>
<evidence type="ECO:0000313" key="3">
    <source>
        <dbReference type="Proteomes" id="UP000076727"/>
    </source>
</evidence>
<sequence length="141" mass="15249">MVKAAGNTQQNTPLVVVLFRDGTAYFVTILLLSATNTALVLSSATDFNGILNIIIYPLQVILLSHFFLNLREVTESHAVGGYSAGSSQLSELNFERVVGRLAGSISYNTDDSVAGETNENELEPIEEIEGVQTIDAEDQEI</sequence>
<name>A0A165L3Y1_9APHY</name>
<dbReference type="OrthoDB" id="2804213at2759"/>
<keyword evidence="1" id="KW-0472">Membrane</keyword>
<dbReference type="Proteomes" id="UP000076727">
    <property type="component" value="Unassembled WGS sequence"/>
</dbReference>
<evidence type="ECO:0000256" key="1">
    <source>
        <dbReference type="SAM" id="Phobius"/>
    </source>
</evidence>
<accession>A0A165L3Y1</accession>
<gene>
    <name evidence="2" type="ORF">DAEQUDRAFT_770168</name>
</gene>
<dbReference type="EMBL" id="KV429150">
    <property type="protein sequence ID" value="KZT63913.1"/>
    <property type="molecule type" value="Genomic_DNA"/>
</dbReference>
<keyword evidence="1" id="KW-0812">Transmembrane</keyword>